<dbReference type="PROSITE" id="PS50977">
    <property type="entry name" value="HTH_TETR_2"/>
    <property type="match status" value="1"/>
</dbReference>
<evidence type="ECO:0000256" key="1">
    <source>
        <dbReference type="ARBA" id="ARBA00023015"/>
    </source>
</evidence>
<dbReference type="InterPro" id="IPR009057">
    <property type="entry name" value="Homeodomain-like_sf"/>
</dbReference>
<dbReference type="Gene3D" id="1.10.357.10">
    <property type="entry name" value="Tetracycline Repressor, domain 2"/>
    <property type="match status" value="1"/>
</dbReference>
<dbReference type="SUPFAM" id="SSF46689">
    <property type="entry name" value="Homeodomain-like"/>
    <property type="match status" value="1"/>
</dbReference>
<dbReference type="PANTHER" id="PTHR30055:SF234">
    <property type="entry name" value="HTH-TYPE TRANSCRIPTIONAL REGULATOR BETI"/>
    <property type="match status" value="1"/>
</dbReference>
<evidence type="ECO:0000313" key="6">
    <source>
        <dbReference type="EMBL" id="PVY37348.1"/>
    </source>
</evidence>
<dbReference type="PANTHER" id="PTHR30055">
    <property type="entry name" value="HTH-TYPE TRANSCRIPTIONAL REGULATOR RUTR"/>
    <property type="match status" value="1"/>
</dbReference>
<accession>A0A2U1ALR1</accession>
<keyword evidence="2 4" id="KW-0238">DNA-binding</keyword>
<dbReference type="InterPro" id="IPR001647">
    <property type="entry name" value="HTH_TetR"/>
</dbReference>
<evidence type="ECO:0000313" key="7">
    <source>
        <dbReference type="Proteomes" id="UP000245466"/>
    </source>
</evidence>
<dbReference type="AlphaFoldDB" id="A0A2U1ALR1"/>
<dbReference type="OrthoDB" id="9789566at2"/>
<name>A0A2U1ALR1_9BACT</name>
<dbReference type="RefSeq" id="WP_116545269.1">
    <property type="nucleotide sequence ID" value="NZ_QEKI01000021.1"/>
</dbReference>
<dbReference type="EMBL" id="QEKI01000021">
    <property type="protein sequence ID" value="PVY37348.1"/>
    <property type="molecule type" value="Genomic_DNA"/>
</dbReference>
<dbReference type="GO" id="GO:0003700">
    <property type="term" value="F:DNA-binding transcription factor activity"/>
    <property type="evidence" value="ECO:0007669"/>
    <property type="project" value="TreeGrafter"/>
</dbReference>
<keyword evidence="1" id="KW-0805">Transcription regulation</keyword>
<evidence type="ECO:0000256" key="3">
    <source>
        <dbReference type="ARBA" id="ARBA00023163"/>
    </source>
</evidence>
<dbReference type="InterPro" id="IPR050109">
    <property type="entry name" value="HTH-type_TetR-like_transc_reg"/>
</dbReference>
<evidence type="ECO:0000259" key="5">
    <source>
        <dbReference type="PROSITE" id="PS50977"/>
    </source>
</evidence>
<protein>
    <submittedName>
        <fullName evidence="6">TetR family transcriptional regulator</fullName>
    </submittedName>
</protein>
<dbReference type="Proteomes" id="UP000245466">
    <property type="component" value="Unassembled WGS sequence"/>
</dbReference>
<organism evidence="6 7">
    <name type="scientific">Pontibacter virosus</name>
    <dbReference type="NCBI Taxonomy" id="1765052"/>
    <lineage>
        <taxon>Bacteria</taxon>
        <taxon>Pseudomonadati</taxon>
        <taxon>Bacteroidota</taxon>
        <taxon>Cytophagia</taxon>
        <taxon>Cytophagales</taxon>
        <taxon>Hymenobacteraceae</taxon>
        <taxon>Pontibacter</taxon>
    </lineage>
</organism>
<sequence>MSKKEAILDAALRLFTENGIRATSTKSIAAEANTSEALIFKHYGTKDQLLETIIKKAYQEAALETNLYLKGLSESAYIAGMIELPIQLTRSNPDFWRMQYKIMALNPISSRYHDNFMRPCRLRLTECFRELGYSQPELEAELLLIHIDGVWKYFAAHQQDVSTRKELIQVMKQKYNL</sequence>
<gene>
    <name evidence="6" type="ORF">C8E01_12139</name>
</gene>
<feature type="DNA-binding region" description="H-T-H motif" evidence="4">
    <location>
        <begin position="24"/>
        <end position="43"/>
    </location>
</feature>
<evidence type="ECO:0000256" key="4">
    <source>
        <dbReference type="PROSITE-ProRule" id="PRU00335"/>
    </source>
</evidence>
<comment type="caution">
    <text evidence="6">The sequence shown here is derived from an EMBL/GenBank/DDBJ whole genome shotgun (WGS) entry which is preliminary data.</text>
</comment>
<dbReference type="GO" id="GO:0000976">
    <property type="term" value="F:transcription cis-regulatory region binding"/>
    <property type="evidence" value="ECO:0007669"/>
    <property type="project" value="TreeGrafter"/>
</dbReference>
<proteinExistence type="predicted"/>
<evidence type="ECO:0000256" key="2">
    <source>
        <dbReference type="ARBA" id="ARBA00023125"/>
    </source>
</evidence>
<dbReference type="Pfam" id="PF00440">
    <property type="entry name" value="TetR_N"/>
    <property type="match status" value="1"/>
</dbReference>
<keyword evidence="3" id="KW-0804">Transcription</keyword>
<keyword evidence="7" id="KW-1185">Reference proteome</keyword>
<feature type="domain" description="HTH tetR-type" evidence="5">
    <location>
        <begin position="1"/>
        <end position="61"/>
    </location>
</feature>
<dbReference type="PRINTS" id="PR00455">
    <property type="entry name" value="HTHTETR"/>
</dbReference>
<reference evidence="6 7" key="1">
    <citation type="submission" date="2018-04" db="EMBL/GenBank/DDBJ databases">
        <title>Genomic Encyclopedia of Type Strains, Phase IV (KMG-IV): sequencing the most valuable type-strain genomes for metagenomic binning, comparative biology and taxonomic classification.</title>
        <authorList>
            <person name="Goeker M."/>
        </authorList>
    </citation>
    <scope>NUCLEOTIDE SEQUENCE [LARGE SCALE GENOMIC DNA]</scope>
    <source>
        <strain evidence="6 7">DSM 100231</strain>
    </source>
</reference>